<name>A0A0L9T5F9_PHAAN</name>
<dbReference type="AlphaFoldDB" id="A0A0L9T5F9"/>
<dbReference type="EMBL" id="KQ258265">
    <property type="protein sequence ID" value="KOM25344.1"/>
    <property type="molecule type" value="Genomic_DNA"/>
</dbReference>
<protein>
    <submittedName>
        <fullName evidence="2">Uncharacterized protein</fullName>
    </submittedName>
</protein>
<feature type="region of interest" description="Disordered" evidence="1">
    <location>
        <begin position="1"/>
        <end position="43"/>
    </location>
</feature>
<sequence>MSGLKKCIRSMESTWQQEDEPPQRRTWSTAAPDAPPTNVSGSGIHVSTWEWTSDIYSQSERAFGVVEYTCLPGSGRSSSMAVRGIVENVLPACERAIGDGGRRVATVEWSTVRYGLSEKRRSAMPAQLPEWTILVEDERPRPKLLCLSVRQSTIVTSILDKVMSVRPLSGRASLDERPLPPDWAFASLDERPLLPNWAFASLDERPLLPDWAFASLDERPLNVLASTGRVLSIARPLRGRSSTTARPQFKVDVRKTLDL</sequence>
<gene>
    <name evidence="2" type="ORF">LR48_Vigan102s000200</name>
</gene>
<evidence type="ECO:0000313" key="3">
    <source>
        <dbReference type="Proteomes" id="UP000053144"/>
    </source>
</evidence>
<evidence type="ECO:0000256" key="1">
    <source>
        <dbReference type="SAM" id="MobiDB-lite"/>
    </source>
</evidence>
<organism evidence="2 3">
    <name type="scientific">Phaseolus angularis</name>
    <name type="common">Azuki bean</name>
    <name type="synonym">Vigna angularis</name>
    <dbReference type="NCBI Taxonomy" id="3914"/>
    <lineage>
        <taxon>Eukaryota</taxon>
        <taxon>Viridiplantae</taxon>
        <taxon>Streptophyta</taxon>
        <taxon>Embryophyta</taxon>
        <taxon>Tracheophyta</taxon>
        <taxon>Spermatophyta</taxon>
        <taxon>Magnoliopsida</taxon>
        <taxon>eudicotyledons</taxon>
        <taxon>Gunneridae</taxon>
        <taxon>Pentapetalae</taxon>
        <taxon>rosids</taxon>
        <taxon>fabids</taxon>
        <taxon>Fabales</taxon>
        <taxon>Fabaceae</taxon>
        <taxon>Papilionoideae</taxon>
        <taxon>50 kb inversion clade</taxon>
        <taxon>NPAAA clade</taxon>
        <taxon>indigoferoid/millettioid clade</taxon>
        <taxon>Phaseoleae</taxon>
        <taxon>Vigna</taxon>
    </lineage>
</organism>
<evidence type="ECO:0000313" key="2">
    <source>
        <dbReference type="EMBL" id="KOM25344.1"/>
    </source>
</evidence>
<reference evidence="3" key="1">
    <citation type="journal article" date="2015" name="Proc. Natl. Acad. Sci. U.S.A.">
        <title>Genome sequencing of adzuki bean (Vigna angularis) provides insight into high starch and low fat accumulation and domestication.</title>
        <authorList>
            <person name="Yang K."/>
            <person name="Tian Z."/>
            <person name="Chen C."/>
            <person name="Luo L."/>
            <person name="Zhao B."/>
            <person name="Wang Z."/>
            <person name="Yu L."/>
            <person name="Li Y."/>
            <person name="Sun Y."/>
            <person name="Li W."/>
            <person name="Chen Y."/>
            <person name="Li Y."/>
            <person name="Zhang Y."/>
            <person name="Ai D."/>
            <person name="Zhao J."/>
            <person name="Shang C."/>
            <person name="Ma Y."/>
            <person name="Wu B."/>
            <person name="Wang M."/>
            <person name="Gao L."/>
            <person name="Sun D."/>
            <person name="Zhang P."/>
            <person name="Guo F."/>
            <person name="Wang W."/>
            <person name="Li Y."/>
            <person name="Wang J."/>
            <person name="Varshney R.K."/>
            <person name="Wang J."/>
            <person name="Ling H.Q."/>
            <person name="Wan P."/>
        </authorList>
    </citation>
    <scope>NUCLEOTIDE SEQUENCE</scope>
    <source>
        <strain evidence="3">cv. Jingnong 6</strain>
    </source>
</reference>
<accession>A0A0L9T5F9</accession>
<dbReference type="Proteomes" id="UP000053144">
    <property type="component" value="Unassembled WGS sequence"/>
</dbReference>
<dbReference type="Gramene" id="KOM25344">
    <property type="protein sequence ID" value="KOM25344"/>
    <property type="gene ID" value="LR48_Vigan102s000200"/>
</dbReference>
<proteinExistence type="predicted"/>